<dbReference type="Gene3D" id="2.60.120.200">
    <property type="match status" value="1"/>
</dbReference>
<dbReference type="OrthoDB" id="192832at2759"/>
<evidence type="ECO:0000313" key="2">
    <source>
        <dbReference type="EMBL" id="RDW57805.1"/>
    </source>
</evidence>
<keyword evidence="3" id="KW-1185">Reference proteome</keyword>
<dbReference type="EMBL" id="PDLN01000022">
    <property type="protein sequence ID" value="RDW57805.1"/>
    <property type="molecule type" value="Genomic_DNA"/>
</dbReference>
<evidence type="ECO:0000259" key="1">
    <source>
        <dbReference type="PROSITE" id="PS51762"/>
    </source>
</evidence>
<protein>
    <recommendedName>
        <fullName evidence="1">GH16 domain-containing protein</fullName>
    </recommendedName>
</protein>
<reference evidence="2 3" key="1">
    <citation type="journal article" date="2018" name="IMA Fungus">
        <title>IMA Genome-F 9: Draft genome sequence of Annulohypoxylon stygium, Aspergillus mulundensis, Berkeleyomyces basicola (syn. Thielaviopsis basicola), Ceratocystis smalleyi, two Cercospora beticola strains, Coleophoma cylindrospora, Fusarium fracticaudum, Phialophora cf. hyalina, and Morchella septimelata.</title>
        <authorList>
            <person name="Wingfield B.D."/>
            <person name="Bills G.F."/>
            <person name="Dong Y."/>
            <person name="Huang W."/>
            <person name="Nel W.J."/>
            <person name="Swalarsk-Parry B.S."/>
            <person name="Vaghefi N."/>
            <person name="Wilken P.M."/>
            <person name="An Z."/>
            <person name="de Beer Z.W."/>
            <person name="De Vos L."/>
            <person name="Chen L."/>
            <person name="Duong T.A."/>
            <person name="Gao Y."/>
            <person name="Hammerbacher A."/>
            <person name="Kikkert J.R."/>
            <person name="Li Y."/>
            <person name="Li H."/>
            <person name="Li K."/>
            <person name="Li Q."/>
            <person name="Liu X."/>
            <person name="Ma X."/>
            <person name="Naidoo K."/>
            <person name="Pethybridge S.J."/>
            <person name="Sun J."/>
            <person name="Steenkamp E.T."/>
            <person name="van der Nest M.A."/>
            <person name="van Wyk S."/>
            <person name="Wingfield M.J."/>
            <person name="Xiong C."/>
            <person name="Yue Q."/>
            <person name="Zhang X."/>
        </authorList>
    </citation>
    <scope>NUCLEOTIDE SEQUENCE [LARGE SCALE GENOMIC DNA]</scope>
    <source>
        <strain evidence="2 3">BP5796</strain>
    </source>
</reference>
<dbReference type="PANTHER" id="PTHR10963:SF60">
    <property type="entry name" value="GRAM-NEGATIVE BACTERIA-BINDING PROTEIN 1-RELATED"/>
    <property type="match status" value="1"/>
</dbReference>
<dbReference type="SUPFAM" id="SSF49899">
    <property type="entry name" value="Concanavalin A-like lectins/glucanases"/>
    <property type="match status" value="1"/>
</dbReference>
<dbReference type="GO" id="GO:0005975">
    <property type="term" value="P:carbohydrate metabolic process"/>
    <property type="evidence" value="ECO:0007669"/>
    <property type="project" value="InterPro"/>
</dbReference>
<feature type="domain" description="GH16" evidence="1">
    <location>
        <begin position="1"/>
        <end position="267"/>
    </location>
</feature>
<gene>
    <name evidence="2" type="ORF">BP5796_12606</name>
</gene>
<name>A0A3D8Q7J0_9HELO</name>
<dbReference type="PROSITE" id="PS51762">
    <property type="entry name" value="GH16_2"/>
    <property type="match status" value="1"/>
</dbReference>
<proteinExistence type="predicted"/>
<evidence type="ECO:0000313" key="3">
    <source>
        <dbReference type="Proteomes" id="UP000256328"/>
    </source>
</evidence>
<sequence>MAGEPQQDGFISIWRASFDGADGSLPDESKWHIVEQGPNHGNGEVQHYIKSPTTSSVQNGVLEIKPHHHDGKWTSARLESHSSFRSMNRQRVKLQAELKIGSAARDRQKGIWPAFWALGEELRHGVPWPKCGEWDIFENAHGDDWMLGSLHYGTPDAPQIQGSQKEHFDKDQYHTWALIVDRRPGSWENETLEWYKDGKKYFSVKGSDVPDEETWGRVAHKSFFVVLNVAVGTNFPGGGGKPNEQTVAGLGSSMQVKYVAFYQWQPN</sequence>
<organism evidence="2 3">
    <name type="scientific">Coleophoma crateriformis</name>
    <dbReference type="NCBI Taxonomy" id="565419"/>
    <lineage>
        <taxon>Eukaryota</taxon>
        <taxon>Fungi</taxon>
        <taxon>Dikarya</taxon>
        <taxon>Ascomycota</taxon>
        <taxon>Pezizomycotina</taxon>
        <taxon>Leotiomycetes</taxon>
        <taxon>Helotiales</taxon>
        <taxon>Dermateaceae</taxon>
        <taxon>Coleophoma</taxon>
    </lineage>
</organism>
<dbReference type="InterPro" id="IPR050546">
    <property type="entry name" value="Glycosyl_Hydrlase_16"/>
</dbReference>
<dbReference type="AlphaFoldDB" id="A0A3D8Q7J0"/>
<dbReference type="GO" id="GO:0004553">
    <property type="term" value="F:hydrolase activity, hydrolyzing O-glycosyl compounds"/>
    <property type="evidence" value="ECO:0007669"/>
    <property type="project" value="InterPro"/>
</dbReference>
<dbReference type="InterPro" id="IPR013320">
    <property type="entry name" value="ConA-like_dom_sf"/>
</dbReference>
<accession>A0A3D8Q7J0</accession>
<comment type="caution">
    <text evidence="2">The sequence shown here is derived from an EMBL/GenBank/DDBJ whole genome shotgun (WGS) entry which is preliminary data.</text>
</comment>
<dbReference type="Proteomes" id="UP000256328">
    <property type="component" value="Unassembled WGS sequence"/>
</dbReference>
<dbReference type="InterPro" id="IPR000757">
    <property type="entry name" value="Beta-glucanase-like"/>
</dbReference>
<dbReference type="PANTHER" id="PTHR10963">
    <property type="entry name" value="GLYCOSYL HYDROLASE-RELATED"/>
    <property type="match status" value="1"/>
</dbReference>